<comment type="pathway">
    <text evidence="2 15">Cofactor biosynthesis; FAD biosynthesis; FAD from FMN: step 1/1.</text>
</comment>
<sequence>MSRLFRDVEGGKLFPHGSVVCIGAFDGLHLGHQALVRHAVERARALGVPAVAVSFEPLPREFFANDTPPPRLTLARAKIEGLYGFGADSVGMIRFDGRLSAMSAQDFVRLALVGRLCAREVWIGPEFRFGHRRGGDIALLHALGEQHGFAAGEIAPVHLRGERISATRIRELLVAGEFAHAGELLGRPYAIGGRVVRGKQLGRTLGYPTANLRFSRTPALSGIYATWVHGVAAHPWPSVSSFGTRPTVAGIEPLLEAHLFDFQGDLYGRHIAVEFVAKLRDEEKFDGLEALTVQMHRDAEQARAVLAAHARTHSLPQQAEPQHADAPSTQTATHTSAETSPASPSQSPAHARADGSHNAAQR</sequence>
<keyword evidence="10 15" id="KW-0274">FAD</keyword>
<dbReference type="GO" id="GO:0008531">
    <property type="term" value="F:riboflavin kinase activity"/>
    <property type="evidence" value="ECO:0007669"/>
    <property type="project" value="UniProtKB-UniRule"/>
</dbReference>
<evidence type="ECO:0000256" key="15">
    <source>
        <dbReference type="PIRNR" id="PIRNR004491"/>
    </source>
</evidence>
<dbReference type="FunFam" id="3.40.50.620:FF:000021">
    <property type="entry name" value="Riboflavin biosynthesis protein"/>
    <property type="match status" value="1"/>
</dbReference>
<dbReference type="GO" id="GO:0009398">
    <property type="term" value="P:FMN biosynthetic process"/>
    <property type="evidence" value="ECO:0007669"/>
    <property type="project" value="UniProtKB-UniRule"/>
</dbReference>
<dbReference type="RefSeq" id="WP_228423644.1">
    <property type="nucleotide sequence ID" value="NZ_JAJFNJ020000003.1"/>
</dbReference>
<dbReference type="EMBL" id="JAJFNJ020000003">
    <property type="protein sequence ID" value="MEC3888817.1"/>
    <property type="molecule type" value="Genomic_DNA"/>
</dbReference>
<keyword evidence="7 15" id="KW-0548">Nucleotidyltransferase</keyword>
<dbReference type="EC" id="2.7.7.2" evidence="15"/>
<comment type="pathway">
    <text evidence="3 15">Cofactor biosynthesis; FMN biosynthesis; FMN from riboflavin (ATP route): step 1/1.</text>
</comment>
<name>A0AAJ2X4A2_XANCA</name>
<comment type="function">
    <text evidence="1">Catalyzes the phosphorylation of riboflavin to FMN followed by the adenylation of FMN to FAD.</text>
</comment>
<dbReference type="InterPro" id="IPR002606">
    <property type="entry name" value="Riboflavin_kinase_bac"/>
</dbReference>
<comment type="caution">
    <text evidence="18">The sequence shown here is derived from an EMBL/GenBank/DDBJ whole genome shotgun (WGS) entry which is preliminary data.</text>
</comment>
<reference evidence="18" key="1">
    <citation type="submission" date="2021-10" db="EMBL/GenBank/DDBJ databases">
        <authorList>
            <person name="Hussein R."/>
            <person name="Harrison J."/>
            <person name="Studholme D.J."/>
            <person name="Vicente J."/>
            <person name="Grant M."/>
        </authorList>
    </citation>
    <scope>NUCLEOTIDE SEQUENCE</scope>
    <source>
        <strain evidence="18">NCPPB 2970</strain>
    </source>
</reference>
<comment type="catalytic activity">
    <reaction evidence="14 15">
        <text>FMN + ATP + H(+) = FAD + diphosphate</text>
        <dbReference type="Rhea" id="RHEA:17237"/>
        <dbReference type="ChEBI" id="CHEBI:15378"/>
        <dbReference type="ChEBI" id="CHEBI:30616"/>
        <dbReference type="ChEBI" id="CHEBI:33019"/>
        <dbReference type="ChEBI" id="CHEBI:57692"/>
        <dbReference type="ChEBI" id="CHEBI:58210"/>
        <dbReference type="EC" id="2.7.7.2"/>
    </reaction>
</comment>
<dbReference type="SUPFAM" id="SSF52374">
    <property type="entry name" value="Nucleotidylyl transferase"/>
    <property type="match status" value="1"/>
</dbReference>
<evidence type="ECO:0000256" key="3">
    <source>
        <dbReference type="ARBA" id="ARBA00005201"/>
    </source>
</evidence>
<dbReference type="Pfam" id="PF01687">
    <property type="entry name" value="Flavokinase"/>
    <property type="match status" value="1"/>
</dbReference>
<dbReference type="SUPFAM" id="SSF82114">
    <property type="entry name" value="Riboflavin kinase-like"/>
    <property type="match status" value="1"/>
</dbReference>
<feature type="domain" description="Riboflavin kinase" evidence="17">
    <location>
        <begin position="184"/>
        <end position="307"/>
    </location>
</feature>
<evidence type="ECO:0000313" key="18">
    <source>
        <dbReference type="EMBL" id="MEC3888817.1"/>
    </source>
</evidence>
<dbReference type="NCBIfam" id="NF004160">
    <property type="entry name" value="PRK05627.1-3"/>
    <property type="match status" value="1"/>
</dbReference>
<organism evidence="18 19">
    <name type="scientific">Xanthomonas campestris pv. papavericola</name>
    <dbReference type="NCBI Taxonomy" id="487881"/>
    <lineage>
        <taxon>Bacteria</taxon>
        <taxon>Pseudomonadati</taxon>
        <taxon>Pseudomonadota</taxon>
        <taxon>Gammaproteobacteria</taxon>
        <taxon>Lysobacterales</taxon>
        <taxon>Lysobacteraceae</taxon>
        <taxon>Xanthomonas</taxon>
    </lineage>
</organism>
<evidence type="ECO:0000256" key="8">
    <source>
        <dbReference type="ARBA" id="ARBA00022741"/>
    </source>
</evidence>
<evidence type="ECO:0000256" key="13">
    <source>
        <dbReference type="ARBA" id="ARBA00047880"/>
    </source>
</evidence>
<dbReference type="FunFam" id="2.40.30.30:FF:000003">
    <property type="entry name" value="Riboflavin biosynthesis protein"/>
    <property type="match status" value="1"/>
</dbReference>
<dbReference type="Proteomes" id="UP001297361">
    <property type="component" value="Unassembled WGS sequence"/>
</dbReference>
<evidence type="ECO:0000259" key="17">
    <source>
        <dbReference type="SMART" id="SM00904"/>
    </source>
</evidence>
<dbReference type="Gene3D" id="2.40.30.30">
    <property type="entry name" value="Riboflavin kinase-like"/>
    <property type="match status" value="1"/>
</dbReference>
<dbReference type="InterPro" id="IPR023468">
    <property type="entry name" value="Riboflavin_kinase"/>
</dbReference>
<dbReference type="NCBIfam" id="TIGR00083">
    <property type="entry name" value="ribF"/>
    <property type="match status" value="1"/>
</dbReference>
<reference evidence="18" key="2">
    <citation type="submission" date="2024-01" db="EMBL/GenBank/DDBJ databases">
        <title>Long-read genome sequencing of X. campestris pv. papavericola.</title>
        <authorList>
            <person name="Hussain R.M.F."/>
            <person name="Greer S."/>
            <person name="Harrison J."/>
            <person name="Grant M."/>
            <person name="Vicente J."/>
            <person name="Studholme D.J."/>
        </authorList>
    </citation>
    <scope>NUCLEOTIDE SEQUENCE</scope>
    <source>
        <strain evidence="18">NCPPB 2970</strain>
    </source>
</reference>
<dbReference type="Pfam" id="PF06574">
    <property type="entry name" value="FAD_syn"/>
    <property type="match status" value="1"/>
</dbReference>
<dbReference type="GO" id="GO:0006747">
    <property type="term" value="P:FAD biosynthetic process"/>
    <property type="evidence" value="ECO:0007669"/>
    <property type="project" value="UniProtKB-UniRule"/>
</dbReference>
<keyword evidence="4 15" id="KW-0285">Flavoprotein</keyword>
<keyword evidence="11 15" id="KW-0067">ATP-binding</keyword>
<evidence type="ECO:0000256" key="14">
    <source>
        <dbReference type="ARBA" id="ARBA00049494"/>
    </source>
</evidence>
<feature type="region of interest" description="Disordered" evidence="16">
    <location>
        <begin position="304"/>
        <end position="362"/>
    </location>
</feature>
<dbReference type="GO" id="GO:0009231">
    <property type="term" value="P:riboflavin biosynthetic process"/>
    <property type="evidence" value="ECO:0007669"/>
    <property type="project" value="InterPro"/>
</dbReference>
<evidence type="ECO:0000256" key="16">
    <source>
        <dbReference type="SAM" id="MobiDB-lite"/>
    </source>
</evidence>
<dbReference type="InterPro" id="IPR015864">
    <property type="entry name" value="FAD_synthase"/>
</dbReference>
<dbReference type="NCBIfam" id="NF004163">
    <property type="entry name" value="PRK05627.1-6"/>
    <property type="match status" value="1"/>
</dbReference>
<dbReference type="GO" id="GO:0005524">
    <property type="term" value="F:ATP binding"/>
    <property type="evidence" value="ECO:0007669"/>
    <property type="project" value="UniProtKB-UniRule"/>
</dbReference>
<evidence type="ECO:0000256" key="7">
    <source>
        <dbReference type="ARBA" id="ARBA00022695"/>
    </source>
</evidence>
<evidence type="ECO:0000256" key="6">
    <source>
        <dbReference type="ARBA" id="ARBA00022679"/>
    </source>
</evidence>
<comment type="similarity">
    <text evidence="15">Belongs to the ribF family.</text>
</comment>
<dbReference type="AlphaFoldDB" id="A0AAJ2X4A2"/>
<dbReference type="InterPro" id="IPR015865">
    <property type="entry name" value="Riboflavin_kinase_bac/euk"/>
</dbReference>
<evidence type="ECO:0000256" key="5">
    <source>
        <dbReference type="ARBA" id="ARBA00022643"/>
    </source>
</evidence>
<evidence type="ECO:0000256" key="2">
    <source>
        <dbReference type="ARBA" id="ARBA00004726"/>
    </source>
</evidence>
<evidence type="ECO:0000256" key="4">
    <source>
        <dbReference type="ARBA" id="ARBA00022630"/>
    </source>
</evidence>
<dbReference type="EC" id="2.7.1.26" evidence="15"/>
<keyword evidence="5 15" id="KW-0288">FMN</keyword>
<gene>
    <name evidence="18" type="ORF">LLE72_013955</name>
</gene>
<keyword evidence="9 15" id="KW-0418">Kinase</keyword>
<keyword evidence="8 15" id="KW-0547">Nucleotide-binding</keyword>
<dbReference type="PANTHER" id="PTHR22749">
    <property type="entry name" value="RIBOFLAVIN KINASE/FMN ADENYLYLTRANSFERASE"/>
    <property type="match status" value="1"/>
</dbReference>
<dbReference type="InterPro" id="IPR023465">
    <property type="entry name" value="Riboflavin_kinase_dom_sf"/>
</dbReference>
<evidence type="ECO:0000256" key="11">
    <source>
        <dbReference type="ARBA" id="ARBA00022840"/>
    </source>
</evidence>
<evidence type="ECO:0000256" key="1">
    <source>
        <dbReference type="ARBA" id="ARBA00002121"/>
    </source>
</evidence>
<evidence type="ECO:0000256" key="12">
    <source>
        <dbReference type="ARBA" id="ARBA00023268"/>
    </source>
</evidence>
<evidence type="ECO:0000313" key="19">
    <source>
        <dbReference type="Proteomes" id="UP001297361"/>
    </source>
</evidence>
<dbReference type="InterPro" id="IPR014729">
    <property type="entry name" value="Rossmann-like_a/b/a_fold"/>
</dbReference>
<feature type="compositionally biased region" description="Low complexity" evidence="16">
    <location>
        <begin position="331"/>
        <end position="350"/>
    </location>
</feature>
<keyword evidence="6 15" id="KW-0808">Transferase</keyword>
<dbReference type="PIRSF" id="PIRSF004491">
    <property type="entry name" value="FAD_Synth"/>
    <property type="match status" value="1"/>
</dbReference>
<dbReference type="CDD" id="cd02064">
    <property type="entry name" value="FAD_synthetase_N"/>
    <property type="match status" value="1"/>
</dbReference>
<dbReference type="GO" id="GO:0003919">
    <property type="term" value="F:FMN adenylyltransferase activity"/>
    <property type="evidence" value="ECO:0007669"/>
    <property type="project" value="UniProtKB-UniRule"/>
</dbReference>
<protein>
    <recommendedName>
        <fullName evidence="15">Riboflavin biosynthesis protein</fullName>
    </recommendedName>
    <domain>
        <recommendedName>
            <fullName evidence="15">Riboflavin kinase</fullName>
            <ecNumber evidence="15">2.7.1.26</ecNumber>
        </recommendedName>
        <alternativeName>
            <fullName evidence="15">Flavokinase</fullName>
        </alternativeName>
    </domain>
    <domain>
        <recommendedName>
            <fullName evidence="15">FMN adenylyltransferase</fullName>
            <ecNumber evidence="15">2.7.7.2</ecNumber>
        </recommendedName>
        <alternativeName>
            <fullName evidence="15">FAD pyrophosphorylase</fullName>
        </alternativeName>
        <alternativeName>
            <fullName evidence="15">FAD synthase</fullName>
        </alternativeName>
    </domain>
</protein>
<dbReference type="SMART" id="SM00904">
    <property type="entry name" value="Flavokinase"/>
    <property type="match status" value="1"/>
</dbReference>
<dbReference type="PANTHER" id="PTHR22749:SF6">
    <property type="entry name" value="RIBOFLAVIN KINASE"/>
    <property type="match status" value="1"/>
</dbReference>
<proteinExistence type="inferred from homology"/>
<evidence type="ECO:0000256" key="9">
    <source>
        <dbReference type="ARBA" id="ARBA00022777"/>
    </source>
</evidence>
<evidence type="ECO:0000256" key="10">
    <source>
        <dbReference type="ARBA" id="ARBA00022827"/>
    </source>
</evidence>
<comment type="catalytic activity">
    <reaction evidence="13 15">
        <text>riboflavin + ATP = FMN + ADP + H(+)</text>
        <dbReference type="Rhea" id="RHEA:14357"/>
        <dbReference type="ChEBI" id="CHEBI:15378"/>
        <dbReference type="ChEBI" id="CHEBI:30616"/>
        <dbReference type="ChEBI" id="CHEBI:57986"/>
        <dbReference type="ChEBI" id="CHEBI:58210"/>
        <dbReference type="ChEBI" id="CHEBI:456216"/>
        <dbReference type="EC" id="2.7.1.26"/>
    </reaction>
</comment>
<dbReference type="Gene3D" id="3.40.50.620">
    <property type="entry name" value="HUPs"/>
    <property type="match status" value="1"/>
</dbReference>
<keyword evidence="12" id="KW-0511">Multifunctional enzyme</keyword>
<accession>A0AAJ2X4A2</accession>
<dbReference type="NCBIfam" id="NF004159">
    <property type="entry name" value="PRK05627.1-2"/>
    <property type="match status" value="1"/>
</dbReference>